<keyword evidence="2" id="KW-1185">Reference proteome</keyword>
<dbReference type="InterPro" id="IPR043733">
    <property type="entry name" value="DUF5677"/>
</dbReference>
<accession>A0ABX6EFQ8</accession>
<dbReference type="EMBL" id="CP044328">
    <property type="protein sequence ID" value="QGM93597.1"/>
    <property type="molecule type" value="Genomic_DNA"/>
</dbReference>
<dbReference type="RefSeq" id="WP_154451379.1">
    <property type="nucleotide sequence ID" value="NZ_CP044328.1"/>
</dbReference>
<reference evidence="2" key="1">
    <citation type="submission" date="2019-09" db="EMBL/GenBank/DDBJ databases">
        <title>Isolation and complete genome sequencing of Methylocystis species.</title>
        <authorList>
            <person name="Rumah B.L."/>
            <person name="Stead C.E."/>
            <person name="Stevens B.C."/>
            <person name="Minton N.P."/>
            <person name="Grosse-Honebrink A."/>
            <person name="Zhang Y."/>
        </authorList>
    </citation>
    <scope>NUCLEOTIDE SEQUENCE [LARGE SCALE GENOMIC DNA]</scope>
    <source>
        <strain evidence="2">BRCS1</strain>
    </source>
</reference>
<sequence>MEPLERFIDAFAANLSTPLMYDSGQAHFGFRYAKPDHRHFCLLKSIRAVSALNAAILLAQQGYCQEIGVLIRTIVECTSHIKYVVSDPAKPDAIDADIERYVTEYFSDFARNSSSDFRRPRIKQNAVHQAIGTELKRSNSKNDAEDRFAGVEPSELFSNIYLTYSNYVHARYPEVMDMYGGVPGHFHLRGMRGTPKDIENLETLDAFVTQVSQTLKLLVLKLNLKVLVARDSLLSSWYHTN</sequence>
<evidence type="ECO:0000313" key="2">
    <source>
        <dbReference type="Proteomes" id="UP000424673"/>
    </source>
</evidence>
<protein>
    <recommendedName>
        <fullName evidence="3">HEPN AbiU2-like domain-containing protein</fullName>
    </recommendedName>
</protein>
<proteinExistence type="predicted"/>
<reference evidence="1 2" key="2">
    <citation type="journal article" date="2021" name="AMB Express">
        <title>Isolation and characterisation of Methylocystis spp. for poly-3-hydroxybutyrate production using waste methane feedstocks.</title>
        <authorList>
            <person name="Rumah B.L."/>
            <person name="Stead C.E."/>
            <person name="Claxton Stevens B.H."/>
            <person name="Minton N.P."/>
            <person name="Grosse-Honebrink A."/>
            <person name="Zhang Y."/>
        </authorList>
    </citation>
    <scope>NUCLEOTIDE SEQUENCE [LARGE SCALE GENOMIC DNA]</scope>
    <source>
        <strain evidence="1 2">BRCS1</strain>
    </source>
</reference>
<evidence type="ECO:0000313" key="1">
    <source>
        <dbReference type="EMBL" id="QGM93597.1"/>
    </source>
</evidence>
<dbReference type="Pfam" id="PF18928">
    <property type="entry name" value="DUF5677"/>
    <property type="match status" value="1"/>
</dbReference>
<organism evidence="1 2">
    <name type="scientific">Methylocystis rosea</name>
    <dbReference type="NCBI Taxonomy" id="173366"/>
    <lineage>
        <taxon>Bacteria</taxon>
        <taxon>Pseudomonadati</taxon>
        <taxon>Pseudomonadota</taxon>
        <taxon>Alphaproteobacteria</taxon>
        <taxon>Hyphomicrobiales</taxon>
        <taxon>Methylocystaceae</taxon>
        <taxon>Methylocystis</taxon>
    </lineage>
</organism>
<dbReference type="Proteomes" id="UP000424673">
    <property type="component" value="Chromosome"/>
</dbReference>
<evidence type="ECO:0008006" key="3">
    <source>
        <dbReference type="Google" id="ProtNLM"/>
    </source>
</evidence>
<gene>
    <name evidence="1" type="ORF">F7D13_05930</name>
</gene>
<name>A0ABX6EFQ8_9HYPH</name>